<dbReference type="AlphaFoldDB" id="A0A915YH62"/>
<evidence type="ECO:0000313" key="1">
    <source>
        <dbReference type="EMBL" id="BDS13030.1"/>
    </source>
</evidence>
<evidence type="ECO:0000313" key="3">
    <source>
        <dbReference type="Proteomes" id="UP001060919"/>
    </source>
</evidence>
<dbReference type="KEGG" id="aup:AsAng_0038250"/>
<evidence type="ECO:0000313" key="2">
    <source>
        <dbReference type="EMBL" id="BDS13097.1"/>
    </source>
</evidence>
<gene>
    <name evidence="1" type="ORF">AsAng_0037580</name>
    <name evidence="2" type="ORF">AsAng_0038250</name>
</gene>
<accession>A0A915YH62</accession>
<sequence>MSLSENIKRILELYKLEDDGLLTAPKGKIRETQKLNKQKLLERYKGGDEKLAGRAARNKHEIDVLITDLSRERELKNPSFFYMISFDSLLRLKSIYQYQIELLELQSRVEKNKK</sequence>
<dbReference type="EMBL" id="AP026867">
    <property type="protein sequence ID" value="BDS13097.1"/>
    <property type="molecule type" value="Genomic_DNA"/>
</dbReference>
<dbReference type="EMBL" id="AP026867">
    <property type="protein sequence ID" value="BDS13030.1"/>
    <property type="molecule type" value="Genomic_DNA"/>
</dbReference>
<organism evidence="2 3">
    <name type="scientific">Aureispira anguillae</name>
    <dbReference type="NCBI Taxonomy" id="2864201"/>
    <lineage>
        <taxon>Bacteria</taxon>
        <taxon>Pseudomonadati</taxon>
        <taxon>Bacteroidota</taxon>
        <taxon>Saprospiria</taxon>
        <taxon>Saprospirales</taxon>
        <taxon>Saprospiraceae</taxon>
        <taxon>Aureispira</taxon>
    </lineage>
</organism>
<dbReference type="KEGG" id="aup:AsAng_0037580"/>
<keyword evidence="3" id="KW-1185">Reference proteome</keyword>
<reference evidence="2" key="1">
    <citation type="submission" date="2022-09" db="EMBL/GenBank/DDBJ databases">
        <title>Aureispira anguillicida sp. nov., isolated from Leptocephalus of Japanese eel Anguilla japonica.</title>
        <authorList>
            <person name="Yuasa K."/>
            <person name="Mekata T."/>
            <person name="Ikunari K."/>
        </authorList>
    </citation>
    <scope>NUCLEOTIDE SEQUENCE</scope>
    <source>
        <strain evidence="2">EL160426</strain>
    </source>
</reference>
<dbReference type="Proteomes" id="UP001060919">
    <property type="component" value="Chromosome"/>
</dbReference>
<protein>
    <submittedName>
        <fullName evidence="2">Uncharacterized protein</fullName>
    </submittedName>
</protein>
<name>A0A915YH62_9BACT</name>
<proteinExistence type="predicted"/>
<dbReference type="RefSeq" id="WP_264788357.1">
    <property type="nucleotide sequence ID" value="NZ_AP026867.1"/>
</dbReference>